<feature type="compositionally biased region" description="Low complexity" evidence="5">
    <location>
        <begin position="469"/>
        <end position="480"/>
    </location>
</feature>
<keyword evidence="4" id="KW-0648">Protein biosynthesis</keyword>
<feature type="region of interest" description="Disordered" evidence="5">
    <location>
        <begin position="723"/>
        <end position="780"/>
    </location>
</feature>
<evidence type="ECO:0000256" key="2">
    <source>
        <dbReference type="ARBA" id="ARBA00022574"/>
    </source>
</evidence>
<evidence type="ECO:0000259" key="6">
    <source>
        <dbReference type="Pfam" id="PF08662"/>
    </source>
</evidence>
<dbReference type="PANTHER" id="PTHR13227">
    <property type="entry name" value="EUKARYOTIC TRANSLATION INITIATION FACTOR 2A"/>
    <property type="match status" value="1"/>
</dbReference>
<evidence type="ECO:0000256" key="1">
    <source>
        <dbReference type="ARBA" id="ARBA00022540"/>
    </source>
</evidence>
<keyword evidence="1" id="KW-0396">Initiation factor</keyword>
<feature type="region of interest" description="Disordered" evidence="5">
    <location>
        <begin position="503"/>
        <end position="595"/>
    </location>
</feature>
<dbReference type="PANTHER" id="PTHR13227:SF0">
    <property type="entry name" value="EUKARYOTIC TRANSLATION INITIATION FACTOR 2A"/>
    <property type="match status" value="1"/>
</dbReference>
<evidence type="ECO:0000256" key="5">
    <source>
        <dbReference type="SAM" id="MobiDB-lite"/>
    </source>
</evidence>
<evidence type="ECO:0000256" key="3">
    <source>
        <dbReference type="ARBA" id="ARBA00022737"/>
    </source>
</evidence>
<feature type="compositionally biased region" description="Polar residues" evidence="5">
    <location>
        <begin position="531"/>
        <end position="540"/>
    </location>
</feature>
<dbReference type="InterPro" id="IPR011387">
    <property type="entry name" value="TIF2A"/>
</dbReference>
<keyword evidence="8" id="KW-1185">Reference proteome</keyword>
<organism evidence="7 8">
    <name type="scientific">Durusdinium trenchii</name>
    <dbReference type="NCBI Taxonomy" id="1381693"/>
    <lineage>
        <taxon>Eukaryota</taxon>
        <taxon>Sar</taxon>
        <taxon>Alveolata</taxon>
        <taxon>Dinophyceae</taxon>
        <taxon>Suessiales</taxon>
        <taxon>Symbiodiniaceae</taxon>
        <taxon>Durusdinium</taxon>
    </lineage>
</organism>
<evidence type="ECO:0000313" key="8">
    <source>
        <dbReference type="Proteomes" id="UP001642484"/>
    </source>
</evidence>
<protein>
    <recommendedName>
        <fullName evidence="6">Translation initiation factor beta propellor-like domain-containing protein</fullName>
    </recommendedName>
</protein>
<keyword evidence="2" id="KW-0853">WD repeat</keyword>
<dbReference type="InterPro" id="IPR013979">
    <property type="entry name" value="TIF_beta_prop-like"/>
</dbReference>
<accession>A0ABP0S4M0</accession>
<dbReference type="EMBL" id="CAXAMN010026951">
    <property type="protein sequence ID" value="CAK9107235.1"/>
    <property type="molecule type" value="Genomic_DNA"/>
</dbReference>
<dbReference type="Pfam" id="PF08662">
    <property type="entry name" value="eIF2A"/>
    <property type="match status" value="1"/>
</dbReference>
<sequence length="815" mass="89319">MASNSKRLVENSSRYTFRPGETVSSEPDLSFPAAGELNSWHGTVILSPQGFGASRNQNTTEVSTAESCEWGAEGALLGLVDPKGGVQVLDAADGYKPLCQVPALVGGVRNFYFSPLGNHLVTYERWEKDGGNNVGVWDAKTGEMRFSFTLKNYNAMTWPPLKWTAMETHCCRMVQDAVQIMPGNCDRETEISRIEAPGIMAFEVAPKGAGAGGAGAPHVALCIAEWKGQPARCQVFRLDEPKRATATKNFFKAQAVTMSWNNTGTAVLVKASTEEASTGKSYYGDASLYFLRADGEETSLVASADGGPLHDVQWNPTQDEFVMLHGQHPCSAALYEGRKASKRMDFGTGHRNTIRWNNFGRFFTLGGYGQLKGDTDFWDKPGKKLMASTRMECCVVCGWAPDGRHFLTATTAPRMRVDNKIEIYDYLGSPLGRIEFDELLLAGWRPRPRGAFQDRPPTPGRTREEPKAAAKPKATAYRPPGARGGALAEQLRKELGSTAADGATTATKVGGPAPVPIHLPPGASAADFVKQASNPSTSSRNARKKKAKAEAKEEAPQAEPAKPAKFSPPQRGEAEKPAEKPEEKPAAGEGDEVEKKIRALRKKLRDIEKLKEKASAGGSLDPLQKQKLDGEAEILQQQLGLVGRSPVRYNRIGDMGAQTLSRSLKEHGMQILDLQDNAICRLGAEMLYANCGRRLRLKLSCNSVPSYQLVELEEQLEARREEERQLKEAQMKAGKGKKNRPASGQSKTALSKPGSQQSKSSKESKPSSSQRRMSRPDARIGREGERWTQLFVFLLQRFNLWPKSSQVPWLRHCSI</sequence>
<keyword evidence="3" id="KW-0677">Repeat</keyword>
<feature type="region of interest" description="Disordered" evidence="5">
    <location>
        <begin position="447"/>
        <end position="483"/>
    </location>
</feature>
<feature type="compositionally biased region" description="Basic and acidic residues" evidence="5">
    <location>
        <begin position="572"/>
        <end position="586"/>
    </location>
</feature>
<proteinExistence type="predicted"/>
<evidence type="ECO:0000313" key="7">
    <source>
        <dbReference type="EMBL" id="CAK9107235.1"/>
    </source>
</evidence>
<feature type="domain" description="Translation initiation factor beta propellor-like" evidence="6">
    <location>
        <begin position="248"/>
        <end position="440"/>
    </location>
</feature>
<evidence type="ECO:0000256" key="4">
    <source>
        <dbReference type="ARBA" id="ARBA00022917"/>
    </source>
</evidence>
<comment type="caution">
    <text evidence="7">The sequence shown here is derived from an EMBL/GenBank/DDBJ whole genome shotgun (WGS) entry which is preliminary data.</text>
</comment>
<reference evidence="7 8" key="1">
    <citation type="submission" date="2024-02" db="EMBL/GenBank/DDBJ databases">
        <authorList>
            <person name="Chen Y."/>
            <person name="Shah S."/>
            <person name="Dougan E. K."/>
            <person name="Thang M."/>
            <person name="Chan C."/>
        </authorList>
    </citation>
    <scope>NUCLEOTIDE SEQUENCE [LARGE SCALE GENOMIC DNA]</scope>
</reference>
<dbReference type="SUPFAM" id="SSF82171">
    <property type="entry name" value="DPP6 N-terminal domain-like"/>
    <property type="match status" value="1"/>
</dbReference>
<dbReference type="Proteomes" id="UP001642484">
    <property type="component" value="Unassembled WGS sequence"/>
</dbReference>
<gene>
    <name evidence="7" type="ORF">CCMP2556_LOCUS50065</name>
</gene>
<name>A0ABP0S4M0_9DINO</name>